<protein>
    <submittedName>
        <fullName evidence="1">Uncharacterized protein</fullName>
    </submittedName>
</protein>
<dbReference type="AlphaFoldDB" id="A0AAD4I717"/>
<dbReference type="Proteomes" id="UP001199106">
    <property type="component" value="Unassembled WGS sequence"/>
</dbReference>
<proteinExistence type="predicted"/>
<evidence type="ECO:0000313" key="2">
    <source>
        <dbReference type="Proteomes" id="UP001199106"/>
    </source>
</evidence>
<evidence type="ECO:0000313" key="1">
    <source>
        <dbReference type="EMBL" id="KAG9188007.1"/>
    </source>
</evidence>
<gene>
    <name evidence="1" type="ORF">G6011_01930</name>
</gene>
<accession>A0AAD4I717</accession>
<reference evidence="1" key="1">
    <citation type="submission" date="2021-07" db="EMBL/GenBank/DDBJ databases">
        <title>Genome Resource of American Ginseng Black Spot Pathogen Alternaria panax.</title>
        <authorList>
            <person name="Qiu C."/>
            <person name="Wang W."/>
            <person name="Liu Z."/>
        </authorList>
    </citation>
    <scope>NUCLEOTIDE SEQUENCE</scope>
    <source>
        <strain evidence="1">BNCC115425</strain>
    </source>
</reference>
<keyword evidence="2" id="KW-1185">Reference proteome</keyword>
<name>A0AAD4I717_9PLEO</name>
<organism evidence="1 2">
    <name type="scientific">Alternaria panax</name>
    <dbReference type="NCBI Taxonomy" id="48097"/>
    <lineage>
        <taxon>Eukaryota</taxon>
        <taxon>Fungi</taxon>
        <taxon>Dikarya</taxon>
        <taxon>Ascomycota</taxon>
        <taxon>Pezizomycotina</taxon>
        <taxon>Dothideomycetes</taxon>
        <taxon>Pleosporomycetidae</taxon>
        <taxon>Pleosporales</taxon>
        <taxon>Pleosporineae</taxon>
        <taxon>Pleosporaceae</taxon>
        <taxon>Alternaria</taxon>
        <taxon>Alternaria sect. Panax</taxon>
    </lineage>
</organism>
<sequence>MDLLVTDIELEPSFESGCVTGRNLMLSFDAPINGVVSWVEKGESSLGPLESLWGPIMSKIFSLVTFPADHIVIDLDFRKIQGFNPILFQLNHAIRQGSLPPISEGTTVIIRKSISTTISNFWNFANIAQEMMGLNGRNRRTSVFCKLFKHSFVNHPSTIIVHDFDIATTTSLKELRINIKDVMSTLKHGSFPSRAKFRFALKCPWGNTVHHEQVTITVAELLQRLFLLLTDVKQQWSSKVNSAYKSQLPDIWMNGHGVLISASYPASSDLPEYRVGYAHDRLTPTEIRNRGYRMARTSAPYDLWDDHRRALGKPSGMPGKCWHETRSLHYGDSGWKRI</sequence>
<dbReference type="EMBL" id="JAANER010000006">
    <property type="protein sequence ID" value="KAG9188007.1"/>
    <property type="molecule type" value="Genomic_DNA"/>
</dbReference>
<comment type="caution">
    <text evidence="1">The sequence shown here is derived from an EMBL/GenBank/DDBJ whole genome shotgun (WGS) entry which is preliminary data.</text>
</comment>